<dbReference type="InterPro" id="IPR002347">
    <property type="entry name" value="SDR_fam"/>
</dbReference>
<reference evidence="4" key="1">
    <citation type="submission" date="2021-12" db="EMBL/GenBank/DDBJ databases">
        <title>Convergent genome expansion in fungi linked to evolution of root-endophyte symbiosis.</title>
        <authorList>
            <consortium name="DOE Joint Genome Institute"/>
            <person name="Ke Y.-H."/>
            <person name="Bonito G."/>
            <person name="Liao H.-L."/>
            <person name="Looney B."/>
            <person name="Rojas-Flechas A."/>
            <person name="Nash J."/>
            <person name="Hameed K."/>
            <person name="Schadt C."/>
            <person name="Martin F."/>
            <person name="Crous P.W."/>
            <person name="Miettinen O."/>
            <person name="Magnuson J.K."/>
            <person name="Labbe J."/>
            <person name="Jacobson D."/>
            <person name="Doktycz M.J."/>
            <person name="Veneault-Fourrey C."/>
            <person name="Kuo A."/>
            <person name="Mondo S."/>
            <person name="Calhoun S."/>
            <person name="Riley R."/>
            <person name="Ohm R."/>
            <person name="LaButti K."/>
            <person name="Andreopoulos B."/>
            <person name="Pangilinan J."/>
            <person name="Nolan M."/>
            <person name="Tritt A."/>
            <person name="Clum A."/>
            <person name="Lipzen A."/>
            <person name="Daum C."/>
            <person name="Barry K."/>
            <person name="Grigoriev I.V."/>
            <person name="Vilgalys R."/>
        </authorList>
    </citation>
    <scope>NUCLEOTIDE SEQUENCE</scope>
    <source>
        <strain evidence="4">PMI_201</strain>
    </source>
</reference>
<evidence type="ECO:0000256" key="1">
    <source>
        <dbReference type="ARBA" id="ARBA00006484"/>
    </source>
</evidence>
<dbReference type="EMBL" id="JAJTJA010000009">
    <property type="protein sequence ID" value="KAH8694078.1"/>
    <property type="molecule type" value="Genomic_DNA"/>
</dbReference>
<proteinExistence type="inferred from homology"/>
<dbReference type="GeneID" id="70247063"/>
<dbReference type="Proteomes" id="UP001201262">
    <property type="component" value="Unassembled WGS sequence"/>
</dbReference>
<evidence type="ECO:0000313" key="4">
    <source>
        <dbReference type="EMBL" id="KAH8694078.1"/>
    </source>
</evidence>
<dbReference type="PANTHER" id="PTHR24320:SF148">
    <property type="entry name" value="NAD(P)-BINDING ROSSMANN-FOLD SUPERFAMILY PROTEIN"/>
    <property type="match status" value="1"/>
</dbReference>
<keyword evidence="5" id="KW-1185">Reference proteome</keyword>
<dbReference type="SUPFAM" id="SSF51735">
    <property type="entry name" value="NAD(P)-binding Rossmann-fold domains"/>
    <property type="match status" value="1"/>
</dbReference>
<dbReference type="Pfam" id="PF00106">
    <property type="entry name" value="adh_short"/>
    <property type="match status" value="1"/>
</dbReference>
<accession>A0AAD4KLG4</accession>
<dbReference type="AlphaFoldDB" id="A0AAD4KLG4"/>
<dbReference type="GO" id="GO:0016491">
    <property type="term" value="F:oxidoreductase activity"/>
    <property type="evidence" value="ECO:0007669"/>
    <property type="project" value="UniProtKB-KW"/>
</dbReference>
<dbReference type="InterPro" id="IPR036291">
    <property type="entry name" value="NAD(P)-bd_dom_sf"/>
</dbReference>
<sequence>MKEQEFLDSIENLSGKVAIVTGGAKGIGLETTVYLASKGATVYVAARKSEGTQAGIDEARQRVKSLFSDSSNNDEKVKYHELDLSSMQDAWRSAQKFKKIERKLDILICNAGVSMTTLQALSPDGYEQMFAVNHLGHFAFVTCLLDIIKDAAEDTQDGRIIFTGSDSYKSAKKLDYEKLVTAQPDDGKSLKDLGGAWMRYTESKLAIVYSTIEFSNRLQNSDLPKIYLNACHPGNAIGTTLGTGNQASVSPTLERAIRSLLSITIGNSTKDSAKTQIYLAGSKTIKEKSIHGENWQPYFSAFGKTYKGCGSQEYTPLGKDEGERRKLWKVTVDALKKAVGDNEVNSIETLKKLINEGSE</sequence>
<comment type="similarity">
    <text evidence="1">Belongs to the short-chain dehydrogenases/reductases (SDR) family.</text>
</comment>
<gene>
    <name evidence="4" type="ORF">BGW36DRAFT_384326</name>
</gene>
<keyword evidence="2" id="KW-0521">NADP</keyword>
<comment type="caution">
    <text evidence="4">The sequence shown here is derived from an EMBL/GenBank/DDBJ whole genome shotgun (WGS) entry which is preliminary data.</text>
</comment>
<dbReference type="PANTHER" id="PTHR24320">
    <property type="entry name" value="RETINOL DEHYDROGENASE"/>
    <property type="match status" value="1"/>
</dbReference>
<name>A0AAD4KLG4_9EURO</name>
<organism evidence="4 5">
    <name type="scientific">Talaromyces proteolyticus</name>
    <dbReference type="NCBI Taxonomy" id="1131652"/>
    <lineage>
        <taxon>Eukaryota</taxon>
        <taxon>Fungi</taxon>
        <taxon>Dikarya</taxon>
        <taxon>Ascomycota</taxon>
        <taxon>Pezizomycotina</taxon>
        <taxon>Eurotiomycetes</taxon>
        <taxon>Eurotiomycetidae</taxon>
        <taxon>Eurotiales</taxon>
        <taxon>Trichocomaceae</taxon>
        <taxon>Talaromyces</taxon>
        <taxon>Talaromyces sect. Bacilispori</taxon>
    </lineage>
</organism>
<dbReference type="RefSeq" id="XP_046069748.1">
    <property type="nucleotide sequence ID" value="XM_046216776.1"/>
</dbReference>
<dbReference type="Gene3D" id="3.40.50.720">
    <property type="entry name" value="NAD(P)-binding Rossmann-like Domain"/>
    <property type="match status" value="1"/>
</dbReference>
<evidence type="ECO:0000256" key="3">
    <source>
        <dbReference type="ARBA" id="ARBA00023002"/>
    </source>
</evidence>
<evidence type="ECO:0000256" key="2">
    <source>
        <dbReference type="ARBA" id="ARBA00022857"/>
    </source>
</evidence>
<keyword evidence="3" id="KW-0560">Oxidoreductase</keyword>
<protein>
    <submittedName>
        <fullName evidence="4">Short chain type dehydrogenase</fullName>
    </submittedName>
</protein>
<dbReference type="PRINTS" id="PR00081">
    <property type="entry name" value="GDHRDH"/>
</dbReference>
<evidence type="ECO:0000313" key="5">
    <source>
        <dbReference type="Proteomes" id="UP001201262"/>
    </source>
</evidence>